<feature type="compositionally biased region" description="Basic residues" evidence="1">
    <location>
        <begin position="235"/>
        <end position="244"/>
    </location>
</feature>
<feature type="compositionally biased region" description="Basic and acidic residues" evidence="1">
    <location>
        <begin position="245"/>
        <end position="254"/>
    </location>
</feature>
<feature type="non-terminal residue" evidence="2">
    <location>
        <position position="269"/>
    </location>
</feature>
<sequence length="269" mass="31172">DRSRGLPRHRDRHRLRLRHRPRHRRGPGRGRVRRRHHLALGRAGRAGHRRGGPRPRPQGRGPPARPHRPARRRRRRRRAGRRPRWCRRPGEQLGHRHRHPAAGAALRRLARGARHRPRRRVPVPAARRPPDGGRRARGPDRQHHQRARAPAARRGRALLRGQGRARPAHPHRGDRAGRARHHRQRRRPRRDRHPDDRADRLRPARHEPSRGTARPARRRPGGRGRRRLPGLARGVLRHRRVVGRGRRDAADGADGRFAPGVGRLAVDGL</sequence>
<feature type="non-terminal residue" evidence="2">
    <location>
        <position position="1"/>
    </location>
</feature>
<feature type="compositionally biased region" description="Basic residues" evidence="1">
    <location>
        <begin position="65"/>
        <end position="87"/>
    </location>
</feature>
<feature type="compositionally biased region" description="Basic and acidic residues" evidence="1">
    <location>
        <begin position="192"/>
        <end position="209"/>
    </location>
</feature>
<organism evidence="2">
    <name type="scientific">uncultured Pseudonocardia sp</name>
    <dbReference type="NCBI Taxonomy" id="211455"/>
    <lineage>
        <taxon>Bacteria</taxon>
        <taxon>Bacillati</taxon>
        <taxon>Actinomycetota</taxon>
        <taxon>Actinomycetes</taxon>
        <taxon>Pseudonocardiales</taxon>
        <taxon>Pseudonocardiaceae</taxon>
        <taxon>Pseudonocardia</taxon>
        <taxon>environmental samples</taxon>
    </lineage>
</organism>
<feature type="compositionally biased region" description="Basic residues" evidence="1">
    <location>
        <begin position="108"/>
        <end position="121"/>
    </location>
</feature>
<name>A0A6J4PRS1_9PSEU</name>
<feature type="compositionally biased region" description="Basic and acidic residues" evidence="1">
    <location>
        <begin position="128"/>
        <end position="142"/>
    </location>
</feature>
<dbReference type="AlphaFoldDB" id="A0A6J4PRS1"/>
<reference evidence="2" key="1">
    <citation type="submission" date="2020-02" db="EMBL/GenBank/DDBJ databases">
        <authorList>
            <person name="Meier V. D."/>
        </authorList>
    </citation>
    <scope>NUCLEOTIDE SEQUENCE</scope>
    <source>
        <strain evidence="2">AVDCRST_MAG66</strain>
    </source>
</reference>
<feature type="compositionally biased region" description="Basic residues" evidence="1">
    <location>
        <begin position="215"/>
        <end position="228"/>
    </location>
</feature>
<evidence type="ECO:0000313" key="2">
    <source>
        <dbReference type="EMBL" id="CAA9417736.1"/>
    </source>
</evidence>
<evidence type="ECO:0000256" key="1">
    <source>
        <dbReference type="SAM" id="MobiDB-lite"/>
    </source>
</evidence>
<accession>A0A6J4PRS1</accession>
<feature type="region of interest" description="Disordered" evidence="1">
    <location>
        <begin position="1"/>
        <end position="269"/>
    </location>
</feature>
<feature type="compositionally biased region" description="Basic residues" evidence="1">
    <location>
        <begin position="143"/>
        <end position="157"/>
    </location>
</feature>
<feature type="compositionally biased region" description="Basic residues" evidence="1">
    <location>
        <begin position="1"/>
        <end position="53"/>
    </location>
</feature>
<proteinExistence type="predicted"/>
<feature type="compositionally biased region" description="Basic residues" evidence="1">
    <location>
        <begin position="178"/>
        <end position="191"/>
    </location>
</feature>
<gene>
    <name evidence="2" type="ORF">AVDCRST_MAG66-2474</name>
</gene>
<protein>
    <submittedName>
        <fullName evidence="2">Uncharacterized oxidoreductase YohF</fullName>
    </submittedName>
</protein>
<dbReference type="EMBL" id="CADCUS010000357">
    <property type="protein sequence ID" value="CAA9417736.1"/>
    <property type="molecule type" value="Genomic_DNA"/>
</dbReference>